<dbReference type="Pfam" id="PF07963">
    <property type="entry name" value="N_methyl"/>
    <property type="match status" value="1"/>
</dbReference>
<organism evidence="2 3">
    <name type="scientific">Rhizobium alvei</name>
    <dbReference type="NCBI Taxonomy" id="1132659"/>
    <lineage>
        <taxon>Bacteria</taxon>
        <taxon>Pseudomonadati</taxon>
        <taxon>Pseudomonadota</taxon>
        <taxon>Alphaproteobacteria</taxon>
        <taxon>Hyphomicrobiales</taxon>
        <taxon>Rhizobiaceae</taxon>
        <taxon>Rhizobium/Agrobacterium group</taxon>
        <taxon>Rhizobium</taxon>
    </lineage>
</organism>
<proteinExistence type="predicted"/>
<comment type="caution">
    <text evidence="2">The sequence shown here is derived from an EMBL/GenBank/DDBJ whole genome shotgun (WGS) entry which is preliminary data.</text>
</comment>
<evidence type="ECO:0000313" key="2">
    <source>
        <dbReference type="EMBL" id="MDO6965245.1"/>
    </source>
</evidence>
<keyword evidence="1" id="KW-1133">Transmembrane helix</keyword>
<dbReference type="InterPro" id="IPR012902">
    <property type="entry name" value="N_methyl_site"/>
</dbReference>
<gene>
    <name evidence="2" type="ORF">Q4481_14855</name>
</gene>
<dbReference type="SUPFAM" id="SSF54523">
    <property type="entry name" value="Pili subunits"/>
    <property type="match status" value="1"/>
</dbReference>
<dbReference type="EMBL" id="JAUOZU010000009">
    <property type="protein sequence ID" value="MDO6965245.1"/>
    <property type="molecule type" value="Genomic_DNA"/>
</dbReference>
<reference evidence="2" key="1">
    <citation type="journal article" date="2015" name="Int. J. Syst. Evol. Microbiol.">
        <title>Rhizobium alvei sp. nov., isolated from a freshwater river.</title>
        <authorList>
            <person name="Sheu S.Y."/>
            <person name="Huang H.W."/>
            <person name="Young C.C."/>
            <person name="Chen W.M."/>
        </authorList>
    </citation>
    <scope>NUCLEOTIDE SEQUENCE</scope>
    <source>
        <strain evidence="2">TNR-22</strain>
    </source>
</reference>
<evidence type="ECO:0000313" key="3">
    <source>
        <dbReference type="Proteomes" id="UP001174932"/>
    </source>
</evidence>
<keyword evidence="3" id="KW-1185">Reference proteome</keyword>
<protein>
    <submittedName>
        <fullName evidence="2">Prepilin-type N-terminal cleavage/methylation domain-containing protein</fullName>
    </submittedName>
</protein>
<reference evidence="2" key="2">
    <citation type="submission" date="2023-07" db="EMBL/GenBank/DDBJ databases">
        <authorList>
            <person name="Shen H."/>
        </authorList>
    </citation>
    <scope>NUCLEOTIDE SEQUENCE</scope>
    <source>
        <strain evidence="2">TNR-22</strain>
    </source>
</reference>
<dbReference type="NCBIfam" id="TIGR02532">
    <property type="entry name" value="IV_pilin_GFxxxE"/>
    <property type="match status" value="1"/>
</dbReference>
<keyword evidence="1" id="KW-0812">Transmembrane</keyword>
<feature type="transmembrane region" description="Helical" evidence="1">
    <location>
        <begin position="12"/>
        <end position="39"/>
    </location>
</feature>
<accession>A0ABT8YPW9</accession>
<sequence length="156" mass="16852">MKRPSPEDRNAGFSLIEMVVVLAITALVFSIGTLSLTALRRLKATDQYASEITALMNDANARALNVGTEQSVTIDLQRKQFFDKISPVIELPAAFGLTVKLGKETITDTRLLQVYFLPDGTSSGVEIALSGPDGRSVTVVTNWLTGLSQRSLSHGE</sequence>
<name>A0ABT8YPW9_9HYPH</name>
<dbReference type="RefSeq" id="WP_304377176.1">
    <property type="nucleotide sequence ID" value="NZ_JAUOZU010000009.1"/>
</dbReference>
<keyword evidence="1" id="KW-0472">Membrane</keyword>
<evidence type="ECO:0000256" key="1">
    <source>
        <dbReference type="SAM" id="Phobius"/>
    </source>
</evidence>
<dbReference type="Proteomes" id="UP001174932">
    <property type="component" value="Unassembled WGS sequence"/>
</dbReference>
<dbReference type="InterPro" id="IPR045584">
    <property type="entry name" value="Pilin-like"/>
</dbReference>